<dbReference type="InterPro" id="IPR050345">
    <property type="entry name" value="Aliph_Amidase/BUP"/>
</dbReference>
<dbReference type="InterPro" id="IPR003010">
    <property type="entry name" value="C-N_Hydrolase"/>
</dbReference>
<dbReference type="EMBL" id="JAUOPJ010000022">
    <property type="protein sequence ID" value="MDO6458889.1"/>
    <property type="molecule type" value="Genomic_DNA"/>
</dbReference>
<evidence type="ECO:0000259" key="2">
    <source>
        <dbReference type="PROSITE" id="PS50263"/>
    </source>
</evidence>
<gene>
    <name evidence="3" type="ORF">Q4494_17550</name>
</gene>
<evidence type="ECO:0000256" key="1">
    <source>
        <dbReference type="ARBA" id="ARBA00022801"/>
    </source>
</evidence>
<protein>
    <submittedName>
        <fullName evidence="3">N-carbamoyl-D-amino-acid hydrolase</fullName>
    </submittedName>
</protein>
<dbReference type="GO" id="GO:0016811">
    <property type="term" value="F:hydrolase activity, acting on carbon-nitrogen (but not peptide) bonds, in linear amides"/>
    <property type="evidence" value="ECO:0007669"/>
    <property type="project" value="TreeGrafter"/>
</dbReference>
<sequence>MSRKLIVATAQLGPIGRDEPRASAVARMISLMEQAYERGVKLIVFPELALTTFFPRWMIENPNELATFFETEMPSSETQPLFDAGKRLGMGFYLGYAEEVVENGTRHRYNCSIIVDEKGEIVGKYRKIHLPGHFQPEDWRPFQHLEKRYFEHGNLGFQVHDAMGGKLGMCLCNDRRWPETFRVLGLRGAELVMLGYNTPMHYPQAPEHDHLQDFHNHLSMQAGAYANGCWVIGTAKAGCEEGCDLIGGSCIIAPTGEIIAMTQGLGDEIATAEIDFDRCKELRENVFNFALHREPGDYGPICEGAETRDRMRADITENSVFRAH</sequence>
<dbReference type="AlphaFoldDB" id="A0AAW7Y1I9"/>
<dbReference type="Pfam" id="PF00795">
    <property type="entry name" value="CN_hydrolase"/>
    <property type="match status" value="1"/>
</dbReference>
<organism evidence="3 4">
    <name type="scientific">Celeribacter halophilus</name>
    <dbReference type="NCBI Taxonomy" id="576117"/>
    <lineage>
        <taxon>Bacteria</taxon>
        <taxon>Pseudomonadati</taxon>
        <taxon>Pseudomonadota</taxon>
        <taxon>Alphaproteobacteria</taxon>
        <taxon>Rhodobacterales</taxon>
        <taxon>Roseobacteraceae</taxon>
        <taxon>Celeribacter</taxon>
    </lineage>
</organism>
<dbReference type="PANTHER" id="PTHR43674">
    <property type="entry name" value="NITRILASE C965.09-RELATED"/>
    <property type="match status" value="1"/>
</dbReference>
<evidence type="ECO:0000313" key="4">
    <source>
        <dbReference type="Proteomes" id="UP001169823"/>
    </source>
</evidence>
<accession>A0AAW7Y1I9</accession>
<evidence type="ECO:0000313" key="3">
    <source>
        <dbReference type="EMBL" id="MDO6458889.1"/>
    </source>
</evidence>
<dbReference type="RefSeq" id="WP_303495128.1">
    <property type="nucleotide sequence ID" value="NZ_JAUOPJ010000022.1"/>
</dbReference>
<dbReference type="Proteomes" id="UP001169823">
    <property type="component" value="Unassembled WGS sequence"/>
</dbReference>
<dbReference type="PANTHER" id="PTHR43674:SF12">
    <property type="entry name" value="NITRILASE C965.09-RELATED"/>
    <property type="match status" value="1"/>
</dbReference>
<dbReference type="InterPro" id="IPR036526">
    <property type="entry name" value="C-N_Hydrolase_sf"/>
</dbReference>
<feature type="domain" description="CN hydrolase" evidence="2">
    <location>
        <begin position="5"/>
        <end position="276"/>
    </location>
</feature>
<dbReference type="CDD" id="cd07569">
    <property type="entry name" value="DCase"/>
    <property type="match status" value="1"/>
</dbReference>
<dbReference type="SUPFAM" id="SSF56317">
    <property type="entry name" value="Carbon-nitrogen hydrolase"/>
    <property type="match status" value="1"/>
</dbReference>
<keyword evidence="1 3" id="KW-0378">Hydrolase</keyword>
<dbReference type="PROSITE" id="PS50263">
    <property type="entry name" value="CN_HYDROLASE"/>
    <property type="match status" value="1"/>
</dbReference>
<name>A0AAW7Y1I9_9RHOB</name>
<dbReference type="Gene3D" id="3.60.110.10">
    <property type="entry name" value="Carbon-nitrogen hydrolase"/>
    <property type="match status" value="1"/>
</dbReference>
<proteinExistence type="predicted"/>
<comment type="caution">
    <text evidence="3">The sequence shown here is derived from an EMBL/GenBank/DDBJ whole genome shotgun (WGS) entry which is preliminary data.</text>
</comment>
<reference evidence="3" key="1">
    <citation type="submission" date="2023-07" db="EMBL/GenBank/DDBJ databases">
        <title>Genome content predicts the carbon catabolic preferences of heterotrophic bacteria.</title>
        <authorList>
            <person name="Gralka M."/>
        </authorList>
    </citation>
    <scope>NUCLEOTIDE SEQUENCE</scope>
    <source>
        <strain evidence="3">I2M02</strain>
    </source>
</reference>